<organism evidence="1 2">
    <name type="scientific">Clostridium gelidum</name>
    <dbReference type="NCBI Taxonomy" id="704125"/>
    <lineage>
        <taxon>Bacteria</taxon>
        <taxon>Bacillati</taxon>
        <taxon>Bacillota</taxon>
        <taxon>Clostridia</taxon>
        <taxon>Eubacteriales</taxon>
        <taxon>Clostridiaceae</taxon>
        <taxon>Clostridium</taxon>
    </lineage>
</organism>
<proteinExistence type="predicted"/>
<keyword evidence="2" id="KW-1185">Reference proteome</keyword>
<dbReference type="EMBL" id="AP024849">
    <property type="protein sequence ID" value="BCZ48907.1"/>
    <property type="molecule type" value="Genomic_DNA"/>
</dbReference>
<evidence type="ECO:0000313" key="1">
    <source>
        <dbReference type="EMBL" id="BCZ48907.1"/>
    </source>
</evidence>
<sequence>MVTIYELIITYIVIITLFNFQRTFSKFTASNLHILYGSDFPHTPVTTCKFLSKALENTEKLTAEEKIL</sequence>
<dbReference type="Proteomes" id="UP000824633">
    <property type="component" value="Chromosome"/>
</dbReference>
<accession>A0ABM7TAY3</accession>
<reference evidence="2" key="1">
    <citation type="submission" date="2021-07" db="EMBL/GenBank/DDBJ databases">
        <title>Complete genome sequencing of a Clostridium isolate.</title>
        <authorList>
            <person name="Ueki A."/>
            <person name="Tonouchi A."/>
        </authorList>
    </citation>
    <scope>NUCLEOTIDE SEQUENCE [LARGE SCALE GENOMIC DNA]</scope>
    <source>
        <strain evidence="2">C5S11</strain>
    </source>
</reference>
<evidence type="ECO:0000313" key="2">
    <source>
        <dbReference type="Proteomes" id="UP000824633"/>
    </source>
</evidence>
<name>A0ABM7TAY3_9CLOT</name>
<protein>
    <recommendedName>
        <fullName evidence="3">Amidohydrolase-related domain-containing protein</fullName>
    </recommendedName>
</protein>
<gene>
    <name evidence="1" type="ORF">psyc5s11_49740</name>
</gene>
<evidence type="ECO:0008006" key="3">
    <source>
        <dbReference type="Google" id="ProtNLM"/>
    </source>
</evidence>